<sequence>MDRRYQAVIFDLDGVIVSTDRYHFLAWSQLAWQEGIEFNEQINHRLRGVSRMESLEIILEKASRRYTPVEKLKLAERKNEVYRTLLGDLTDGDMLPGVAETLSALRERGYKVAIGSSSKNTPVILERIGLSGYFDAVADGNGIKNSKPDPEVFLLAAGKLGVPPEDCLVVEDAEAGVYAAKRGGMAAAAIGEARNCQEANYSLTKIEELLLIL</sequence>
<evidence type="ECO:0000256" key="2">
    <source>
        <dbReference type="ARBA" id="ARBA00022553"/>
    </source>
</evidence>
<dbReference type="SFLD" id="SFLDG01135">
    <property type="entry name" value="C1.5.6:_HAD__Beta-PGM__Phospha"/>
    <property type="match status" value="1"/>
</dbReference>
<dbReference type="GO" id="GO:0000287">
    <property type="term" value="F:magnesium ion binding"/>
    <property type="evidence" value="ECO:0007669"/>
    <property type="project" value="InterPro"/>
</dbReference>
<dbReference type="EC" id="5.4.2.6" evidence="8"/>
<dbReference type="InterPro" id="IPR036412">
    <property type="entry name" value="HAD-like_sf"/>
</dbReference>
<keyword evidence="5 14" id="KW-0413">Isomerase</keyword>
<dbReference type="Pfam" id="PF00702">
    <property type="entry name" value="Hydrolase"/>
    <property type="match status" value="1"/>
</dbReference>
<feature type="binding site" evidence="11">
    <location>
        <position position="147"/>
    </location>
    <ligand>
        <name>substrate</name>
    </ligand>
</feature>
<feature type="active site" description="Proton donor/acceptor" evidence="10">
    <location>
        <position position="13"/>
    </location>
</feature>
<dbReference type="PRINTS" id="PR00413">
    <property type="entry name" value="HADHALOGNASE"/>
</dbReference>
<dbReference type="GO" id="GO:0008801">
    <property type="term" value="F:beta-phosphoglucomutase activity"/>
    <property type="evidence" value="ECO:0007669"/>
    <property type="project" value="UniProtKB-EC"/>
</dbReference>
<dbReference type="OrthoDB" id="9797743at2"/>
<feature type="binding site" evidence="11">
    <location>
        <position position="78"/>
    </location>
    <ligand>
        <name>substrate</name>
    </ligand>
</feature>
<comment type="catalytic activity">
    <reaction evidence="7">
        <text>beta-D-glucose 1-phosphate = beta-D-glucose 6-phosphate</text>
        <dbReference type="Rhea" id="RHEA:20113"/>
        <dbReference type="ChEBI" id="CHEBI:57684"/>
        <dbReference type="ChEBI" id="CHEBI:58247"/>
        <dbReference type="EC" id="5.4.2.6"/>
    </reaction>
</comment>
<dbReference type="InterPro" id="IPR051600">
    <property type="entry name" value="Beta-PGM-like"/>
</dbReference>
<feature type="binding site" evidence="11">
    <location>
        <begin position="46"/>
        <end position="51"/>
    </location>
    <ligand>
        <name>substrate</name>
    </ligand>
</feature>
<dbReference type="NCBIfam" id="TIGR01990">
    <property type="entry name" value="bPGM"/>
    <property type="match status" value="1"/>
</dbReference>
<dbReference type="InterPro" id="IPR010976">
    <property type="entry name" value="B-phosphoglucomutase_hydrolase"/>
</dbReference>
<feature type="site" description="Important for catalytic activity and assists the phosphoryl transfer reaction to Asp8 by balancing charge and orienting the reacting groups" evidence="13">
    <location>
        <position position="147"/>
    </location>
</feature>
<comment type="cofactor">
    <cofactor evidence="12">
        <name>Mg(2+)</name>
        <dbReference type="ChEBI" id="CHEBI:18420"/>
    </cofactor>
    <text evidence="12">Binds 2 magnesium ions per subunit.</text>
</comment>
<feature type="binding site" evidence="11">
    <location>
        <position position="54"/>
    </location>
    <ligand>
        <name>substrate</name>
    </ligand>
</feature>
<evidence type="ECO:0000256" key="13">
    <source>
        <dbReference type="PIRSR" id="PIRSR610972-4"/>
    </source>
</evidence>
<dbReference type="CDD" id="cd02598">
    <property type="entry name" value="HAD_BPGM"/>
    <property type="match status" value="1"/>
</dbReference>
<accession>A0A3P3U4D7</accession>
<evidence type="ECO:0000256" key="6">
    <source>
        <dbReference type="ARBA" id="ARBA00023277"/>
    </source>
</evidence>
<feature type="active site" description="Nucleophile" evidence="10">
    <location>
        <position position="11"/>
    </location>
</feature>
<feature type="binding site" evidence="12">
    <location>
        <position position="11"/>
    </location>
    <ligand>
        <name>Mg(2+)</name>
        <dbReference type="ChEBI" id="CHEBI:18420"/>
    </ligand>
</feature>
<feature type="binding site" evidence="12">
    <location>
        <position position="172"/>
    </location>
    <ligand>
        <name>Mg(2+)</name>
        <dbReference type="ChEBI" id="CHEBI:18420"/>
    </ligand>
</feature>
<evidence type="ECO:0000313" key="15">
    <source>
        <dbReference type="Proteomes" id="UP000267017"/>
    </source>
</evidence>
<evidence type="ECO:0000256" key="5">
    <source>
        <dbReference type="ARBA" id="ARBA00023235"/>
    </source>
</evidence>
<dbReference type="AlphaFoldDB" id="A0A3P3U4D7"/>
<evidence type="ECO:0000256" key="8">
    <source>
        <dbReference type="ARBA" id="ARBA00044968"/>
    </source>
</evidence>
<dbReference type="SFLD" id="SFLDS00003">
    <property type="entry name" value="Haloacid_Dehalogenase"/>
    <property type="match status" value="1"/>
</dbReference>
<dbReference type="NCBIfam" id="TIGR02009">
    <property type="entry name" value="PGMB-YQAB-SF"/>
    <property type="match status" value="1"/>
</dbReference>
<organism evidence="14 15">
    <name type="scientific">Paenibacillus oralis</name>
    <dbReference type="NCBI Taxonomy" id="2490856"/>
    <lineage>
        <taxon>Bacteria</taxon>
        <taxon>Bacillati</taxon>
        <taxon>Bacillota</taxon>
        <taxon>Bacilli</taxon>
        <taxon>Bacillales</taxon>
        <taxon>Paenibacillaceae</taxon>
        <taxon>Paenibacillus</taxon>
    </lineage>
</organism>
<keyword evidence="15" id="KW-1185">Reference proteome</keyword>
<keyword evidence="6" id="KW-0119">Carbohydrate metabolism</keyword>
<keyword evidence="3 12" id="KW-0479">Metal-binding</keyword>
<dbReference type="Gene3D" id="1.10.150.240">
    <property type="entry name" value="Putative phosphatase, domain 2"/>
    <property type="match status" value="1"/>
</dbReference>
<protein>
    <recommendedName>
        <fullName evidence="9">Beta-phosphoglucomutase</fullName>
        <ecNumber evidence="8">5.4.2.6</ecNumber>
    </recommendedName>
</protein>
<proteinExistence type="inferred from homology"/>
<feature type="binding site" evidence="11">
    <location>
        <begin position="11"/>
        <end position="13"/>
    </location>
    <ligand>
        <name>substrate</name>
    </ligand>
</feature>
<evidence type="ECO:0000256" key="11">
    <source>
        <dbReference type="PIRSR" id="PIRSR610972-2"/>
    </source>
</evidence>
<dbReference type="NCBIfam" id="TIGR01509">
    <property type="entry name" value="HAD-SF-IA-v3"/>
    <property type="match status" value="1"/>
</dbReference>
<feature type="binding site" evidence="12">
    <location>
        <position position="171"/>
    </location>
    <ligand>
        <name>Mg(2+)</name>
        <dbReference type="ChEBI" id="CHEBI:18420"/>
    </ligand>
</feature>
<keyword evidence="2" id="KW-0597">Phosphoprotein</keyword>
<comment type="similarity">
    <text evidence="1">Belongs to the HAD-like hydrolase superfamily. CbbY/CbbZ/Gph/YieH family.</text>
</comment>
<gene>
    <name evidence="14" type="primary">pgmB</name>
    <name evidence="14" type="ORF">EHV15_20440</name>
</gene>
<dbReference type="RefSeq" id="WP_128632820.1">
    <property type="nucleotide sequence ID" value="NZ_RRCN01000001.1"/>
</dbReference>
<evidence type="ECO:0000256" key="1">
    <source>
        <dbReference type="ARBA" id="ARBA00006171"/>
    </source>
</evidence>
<evidence type="ECO:0000313" key="14">
    <source>
        <dbReference type="EMBL" id="RRJ65020.1"/>
    </source>
</evidence>
<evidence type="ECO:0000256" key="12">
    <source>
        <dbReference type="PIRSR" id="PIRSR610972-3"/>
    </source>
</evidence>
<evidence type="ECO:0000256" key="4">
    <source>
        <dbReference type="ARBA" id="ARBA00022842"/>
    </source>
</evidence>
<dbReference type="PANTHER" id="PTHR46193">
    <property type="entry name" value="6-PHOSPHOGLUCONATE PHOSPHATASE"/>
    <property type="match status" value="1"/>
</dbReference>
<dbReference type="SFLD" id="SFLDG01129">
    <property type="entry name" value="C1.5:_HAD__Beta-PGM__Phosphata"/>
    <property type="match status" value="1"/>
</dbReference>
<name>A0A3P3U4D7_9BACL</name>
<comment type="caution">
    <text evidence="14">The sequence shown here is derived from an EMBL/GenBank/DDBJ whole genome shotgun (WGS) entry which is preliminary data.</text>
</comment>
<feature type="site" description="Important for catalytic activity and assists the phosphoryl transfer reaction to Asp8 by balancing charge and orienting the reacting groups" evidence="13">
    <location>
        <position position="116"/>
    </location>
</feature>
<reference evidence="14 15" key="1">
    <citation type="submission" date="2018-11" db="EMBL/GenBank/DDBJ databases">
        <title>Genome sequencing of Paenibacillus sp. KCOM 3021 (= ChDC PVNT-B20).</title>
        <authorList>
            <person name="Kook J.-K."/>
            <person name="Park S.-N."/>
            <person name="Lim Y.K."/>
        </authorList>
    </citation>
    <scope>NUCLEOTIDE SEQUENCE [LARGE SCALE GENOMIC DNA]</scope>
    <source>
        <strain evidence="14 15">KCOM 3021</strain>
    </source>
</reference>
<dbReference type="Proteomes" id="UP000267017">
    <property type="component" value="Unassembled WGS sequence"/>
</dbReference>
<dbReference type="GO" id="GO:0005975">
    <property type="term" value="P:carbohydrate metabolic process"/>
    <property type="evidence" value="ECO:0007669"/>
    <property type="project" value="InterPro"/>
</dbReference>
<dbReference type="PANTHER" id="PTHR46193:SF18">
    <property type="entry name" value="HEXITOL PHOSPHATASE B"/>
    <property type="match status" value="1"/>
</dbReference>
<dbReference type="EMBL" id="RRCN01000001">
    <property type="protein sequence ID" value="RRJ65020.1"/>
    <property type="molecule type" value="Genomic_DNA"/>
</dbReference>
<dbReference type="SUPFAM" id="SSF56784">
    <property type="entry name" value="HAD-like"/>
    <property type="match status" value="1"/>
</dbReference>
<evidence type="ECO:0000256" key="10">
    <source>
        <dbReference type="PIRSR" id="PIRSR610972-1"/>
    </source>
</evidence>
<dbReference type="Gene3D" id="3.40.50.1000">
    <property type="entry name" value="HAD superfamily/HAD-like"/>
    <property type="match status" value="1"/>
</dbReference>
<keyword evidence="4 12" id="KW-0460">Magnesium</keyword>
<feature type="binding site" evidence="12">
    <location>
        <position position="13"/>
    </location>
    <ligand>
        <name>Mg(2+)</name>
        <dbReference type="ChEBI" id="CHEBI:18420"/>
    </ligand>
</feature>
<dbReference type="InterPro" id="IPR010972">
    <property type="entry name" value="Beta-PGM"/>
</dbReference>
<feature type="binding site" evidence="11">
    <location>
        <position position="27"/>
    </location>
    <ligand>
        <name>substrate</name>
    </ligand>
</feature>
<dbReference type="InterPro" id="IPR023198">
    <property type="entry name" value="PGP-like_dom2"/>
</dbReference>
<evidence type="ECO:0000256" key="3">
    <source>
        <dbReference type="ARBA" id="ARBA00022723"/>
    </source>
</evidence>
<dbReference type="InterPro" id="IPR023214">
    <property type="entry name" value="HAD_sf"/>
</dbReference>
<evidence type="ECO:0000256" key="7">
    <source>
        <dbReference type="ARBA" id="ARBA00044926"/>
    </source>
</evidence>
<evidence type="ECO:0000256" key="9">
    <source>
        <dbReference type="ARBA" id="ARBA00044991"/>
    </source>
</evidence>
<dbReference type="InterPro" id="IPR006439">
    <property type="entry name" value="HAD-SF_hydro_IA"/>
</dbReference>
<feature type="binding site" evidence="11">
    <location>
        <begin position="116"/>
        <end position="120"/>
    </location>
    <ligand>
        <name>substrate</name>
    </ligand>
</feature>